<dbReference type="GO" id="GO:0005886">
    <property type="term" value="C:plasma membrane"/>
    <property type="evidence" value="ECO:0007669"/>
    <property type="project" value="UniProtKB-SubCell"/>
</dbReference>
<keyword evidence="5 12" id="KW-0813">Transport</keyword>
<evidence type="ECO:0000256" key="3">
    <source>
        <dbReference type="ARBA" id="ARBA00008741"/>
    </source>
</evidence>
<keyword evidence="7 12" id="KW-0997">Cell inner membrane</keyword>
<proteinExistence type="inferred from homology"/>
<protein>
    <recommendedName>
        <fullName evidence="4 12">Heme exporter protein D</fullName>
    </recommendedName>
</protein>
<organism evidence="14 15">
    <name type="scientific">Vreelandella songnenensis</name>
    <dbReference type="NCBI Taxonomy" id="1176243"/>
    <lineage>
        <taxon>Bacteria</taxon>
        <taxon>Pseudomonadati</taxon>
        <taxon>Pseudomonadota</taxon>
        <taxon>Gammaproteobacteria</taxon>
        <taxon>Oceanospirillales</taxon>
        <taxon>Halomonadaceae</taxon>
        <taxon>Vreelandella</taxon>
    </lineage>
</organism>
<evidence type="ECO:0000256" key="8">
    <source>
        <dbReference type="ARBA" id="ARBA00022692"/>
    </source>
</evidence>
<accession>A0A2T0V517</accession>
<evidence type="ECO:0000256" key="4">
    <source>
        <dbReference type="ARBA" id="ARBA00016461"/>
    </source>
</evidence>
<keyword evidence="15" id="KW-1185">Reference proteome</keyword>
<dbReference type="GO" id="GO:1903607">
    <property type="term" value="P:cytochrome c biosynthetic process"/>
    <property type="evidence" value="ECO:0007669"/>
    <property type="project" value="TreeGrafter"/>
</dbReference>
<evidence type="ECO:0000256" key="9">
    <source>
        <dbReference type="ARBA" id="ARBA00022748"/>
    </source>
</evidence>
<dbReference type="RefSeq" id="WP_106374342.1">
    <property type="nucleotide sequence ID" value="NZ_PVTK01000003.1"/>
</dbReference>
<evidence type="ECO:0000256" key="10">
    <source>
        <dbReference type="ARBA" id="ARBA00022989"/>
    </source>
</evidence>
<comment type="caution">
    <text evidence="14">The sequence shown here is derived from an EMBL/GenBank/DDBJ whole genome shotgun (WGS) entry which is preliminary data.</text>
</comment>
<dbReference type="InterPro" id="IPR007078">
    <property type="entry name" value="Haem_export_protD_CcmD"/>
</dbReference>
<gene>
    <name evidence="14" type="ORF">B0H98_103101</name>
</gene>
<keyword evidence="9 12" id="KW-0201">Cytochrome c-type biogenesis</keyword>
<keyword evidence="10 12" id="KW-1133">Transmembrane helix</keyword>
<evidence type="ECO:0000256" key="1">
    <source>
        <dbReference type="ARBA" id="ARBA00002442"/>
    </source>
</evidence>
<dbReference type="NCBIfam" id="TIGR03141">
    <property type="entry name" value="cytochro_ccmD"/>
    <property type="match status" value="1"/>
</dbReference>
<evidence type="ECO:0000256" key="2">
    <source>
        <dbReference type="ARBA" id="ARBA00004377"/>
    </source>
</evidence>
<comment type="subcellular location">
    <subcellularLocation>
        <location evidence="2 12">Cell inner membrane</location>
        <topology evidence="2 12">Single-pass membrane protein</topology>
    </subcellularLocation>
</comment>
<keyword evidence="11 12" id="KW-0472">Membrane</keyword>
<dbReference type="GO" id="GO:0017004">
    <property type="term" value="P:cytochrome complex assembly"/>
    <property type="evidence" value="ECO:0007669"/>
    <property type="project" value="UniProtKB-KW"/>
</dbReference>
<keyword evidence="8 12" id="KW-0812">Transmembrane</keyword>
<evidence type="ECO:0000256" key="5">
    <source>
        <dbReference type="ARBA" id="ARBA00022448"/>
    </source>
</evidence>
<dbReference type="GO" id="GO:0015886">
    <property type="term" value="P:heme transport"/>
    <property type="evidence" value="ECO:0007669"/>
    <property type="project" value="InterPro"/>
</dbReference>
<keyword evidence="6 12" id="KW-1003">Cell membrane</keyword>
<feature type="transmembrane region" description="Helical" evidence="12">
    <location>
        <begin position="20"/>
        <end position="39"/>
    </location>
</feature>
<evidence type="ECO:0000256" key="6">
    <source>
        <dbReference type="ARBA" id="ARBA00022475"/>
    </source>
</evidence>
<dbReference type="EMBL" id="PVTK01000003">
    <property type="protein sequence ID" value="PRY65158.1"/>
    <property type="molecule type" value="Genomic_DNA"/>
</dbReference>
<evidence type="ECO:0000256" key="11">
    <source>
        <dbReference type="ARBA" id="ARBA00023136"/>
    </source>
</evidence>
<evidence type="ECO:0000256" key="7">
    <source>
        <dbReference type="ARBA" id="ARBA00022519"/>
    </source>
</evidence>
<dbReference type="OrthoDB" id="9815607at2"/>
<dbReference type="InterPro" id="IPR052075">
    <property type="entry name" value="Heme_exporter_D"/>
</dbReference>
<reference evidence="14 15" key="1">
    <citation type="submission" date="2018-03" db="EMBL/GenBank/DDBJ databases">
        <title>Genomic Encyclopedia of Type Strains, Phase III (KMG-III): the genomes of soil and plant-associated and newly described type strains.</title>
        <authorList>
            <person name="Whitman W."/>
        </authorList>
    </citation>
    <scope>NUCLEOTIDE SEQUENCE [LARGE SCALE GENOMIC DNA]</scope>
    <source>
        <strain evidence="14 15">CGMCC 1.12152</strain>
    </source>
</reference>
<evidence type="ECO:0000313" key="15">
    <source>
        <dbReference type="Proteomes" id="UP000237647"/>
    </source>
</evidence>
<name>A0A2T0V517_9GAMM</name>
<evidence type="ECO:0000256" key="12">
    <source>
        <dbReference type="RuleBase" id="RU363101"/>
    </source>
</evidence>
<evidence type="ECO:0000313" key="14">
    <source>
        <dbReference type="EMBL" id="PRY65158.1"/>
    </source>
</evidence>
<dbReference type="Proteomes" id="UP000237647">
    <property type="component" value="Unassembled WGS sequence"/>
</dbReference>
<sequence length="69" mass="7489">MAFSSLGAFFAMGGHGPYVWAAWGVTALLMAACVIHARIERRQLARVLTRRARRGGTSQPHQASHADDP</sequence>
<comment type="function">
    <text evidence="1 12">Required for the export of heme to the periplasm for the biogenesis of c-type cytochromes.</text>
</comment>
<dbReference type="Pfam" id="PF04995">
    <property type="entry name" value="CcmD"/>
    <property type="match status" value="1"/>
</dbReference>
<feature type="region of interest" description="Disordered" evidence="13">
    <location>
        <begin position="50"/>
        <end position="69"/>
    </location>
</feature>
<comment type="similarity">
    <text evidence="3 12">Belongs to the CcmD/CycX/HelD family.</text>
</comment>
<dbReference type="PANTHER" id="PTHR37531:SF1">
    <property type="entry name" value="HEME EXPORTER PROTEIN D"/>
    <property type="match status" value="1"/>
</dbReference>
<dbReference type="AlphaFoldDB" id="A0A2T0V517"/>
<dbReference type="PANTHER" id="PTHR37531">
    <property type="entry name" value="HEME EXPORTER PROTEIN D"/>
    <property type="match status" value="1"/>
</dbReference>
<evidence type="ECO:0000256" key="13">
    <source>
        <dbReference type="SAM" id="MobiDB-lite"/>
    </source>
</evidence>